<name>A0A0F9B3R3_9ZZZZ</name>
<dbReference type="EMBL" id="LAZR01051377">
    <property type="protein sequence ID" value="KKK85289.1"/>
    <property type="molecule type" value="Genomic_DNA"/>
</dbReference>
<reference evidence="1" key="1">
    <citation type="journal article" date="2015" name="Nature">
        <title>Complex archaea that bridge the gap between prokaryotes and eukaryotes.</title>
        <authorList>
            <person name="Spang A."/>
            <person name="Saw J.H."/>
            <person name="Jorgensen S.L."/>
            <person name="Zaremba-Niedzwiedzka K."/>
            <person name="Martijn J."/>
            <person name="Lind A.E."/>
            <person name="van Eijk R."/>
            <person name="Schleper C."/>
            <person name="Guy L."/>
            <person name="Ettema T.J."/>
        </authorList>
    </citation>
    <scope>NUCLEOTIDE SEQUENCE</scope>
</reference>
<dbReference type="Pfam" id="PF00106">
    <property type="entry name" value="adh_short"/>
    <property type="match status" value="1"/>
</dbReference>
<gene>
    <name evidence="1" type="ORF">LCGC14_2774800</name>
</gene>
<sequence length="105" mass="10957">MGKLDGKVAIVTGGASGIGEATALLFAEEGAKVIVADRDEAKGAQVAREVWERGGEARFVKVDVSQAEDVEMMVNTAVESYGRLDVLFNNAGVEGKQAPTADCTL</sequence>
<evidence type="ECO:0008006" key="2">
    <source>
        <dbReference type="Google" id="ProtNLM"/>
    </source>
</evidence>
<dbReference type="InterPro" id="IPR036291">
    <property type="entry name" value="NAD(P)-bd_dom_sf"/>
</dbReference>
<accession>A0A0F9B3R3</accession>
<protein>
    <recommendedName>
        <fullName evidence="2">Short-chain dehydrogenase/reductase SDR</fullName>
    </recommendedName>
</protein>
<evidence type="ECO:0000313" key="1">
    <source>
        <dbReference type="EMBL" id="KKK85289.1"/>
    </source>
</evidence>
<dbReference type="PANTHER" id="PTHR42820:SF1">
    <property type="entry name" value="SHORT-CHAIN DEHYDROGENASE_REDUCTASE FAMILY PROTEIN"/>
    <property type="match status" value="1"/>
</dbReference>
<dbReference type="Gene3D" id="3.40.50.720">
    <property type="entry name" value="NAD(P)-binding Rossmann-like Domain"/>
    <property type="match status" value="1"/>
</dbReference>
<dbReference type="SUPFAM" id="SSF51735">
    <property type="entry name" value="NAD(P)-binding Rossmann-fold domains"/>
    <property type="match status" value="1"/>
</dbReference>
<dbReference type="PRINTS" id="PR00081">
    <property type="entry name" value="GDHRDH"/>
</dbReference>
<dbReference type="InterPro" id="IPR002347">
    <property type="entry name" value="SDR_fam"/>
</dbReference>
<feature type="non-terminal residue" evidence="1">
    <location>
        <position position="105"/>
    </location>
</feature>
<dbReference type="PANTHER" id="PTHR42820">
    <property type="entry name" value="SHORT-CHAIN DEHYDROGENASE REDUCTASE"/>
    <property type="match status" value="1"/>
</dbReference>
<organism evidence="1">
    <name type="scientific">marine sediment metagenome</name>
    <dbReference type="NCBI Taxonomy" id="412755"/>
    <lineage>
        <taxon>unclassified sequences</taxon>
        <taxon>metagenomes</taxon>
        <taxon>ecological metagenomes</taxon>
    </lineage>
</organism>
<dbReference type="AlphaFoldDB" id="A0A0F9B3R3"/>
<comment type="caution">
    <text evidence="1">The sequence shown here is derived from an EMBL/GenBank/DDBJ whole genome shotgun (WGS) entry which is preliminary data.</text>
</comment>
<proteinExistence type="predicted"/>